<dbReference type="Proteomes" id="UP000323136">
    <property type="component" value="Unassembled WGS sequence"/>
</dbReference>
<evidence type="ECO:0000256" key="2">
    <source>
        <dbReference type="ARBA" id="ARBA00023136"/>
    </source>
</evidence>
<comment type="caution">
    <text evidence="4">The sequence shown here is derived from an EMBL/GenBank/DDBJ whole genome shotgun (WGS) entry which is preliminary data.</text>
</comment>
<accession>A0A5S5DRA6</accession>
<dbReference type="GO" id="GO:0009279">
    <property type="term" value="C:cell outer membrane"/>
    <property type="evidence" value="ECO:0007669"/>
    <property type="project" value="UniProtKB-SubCell"/>
</dbReference>
<evidence type="ECO:0000256" key="1">
    <source>
        <dbReference type="ARBA" id="ARBA00004442"/>
    </source>
</evidence>
<evidence type="ECO:0000313" key="5">
    <source>
        <dbReference type="Proteomes" id="UP000323136"/>
    </source>
</evidence>
<dbReference type="EMBL" id="VNIA01000003">
    <property type="protein sequence ID" value="TYP97918.1"/>
    <property type="molecule type" value="Genomic_DNA"/>
</dbReference>
<evidence type="ECO:0008006" key="6">
    <source>
        <dbReference type="Google" id="ProtNLM"/>
    </source>
</evidence>
<name>A0A5S5DRA6_9FLAO</name>
<evidence type="ECO:0000313" key="4">
    <source>
        <dbReference type="EMBL" id="TYP97918.1"/>
    </source>
</evidence>
<keyword evidence="3" id="KW-0998">Cell outer membrane</keyword>
<dbReference type="AlphaFoldDB" id="A0A5S5DRA6"/>
<reference evidence="4 5" key="1">
    <citation type="submission" date="2019-07" db="EMBL/GenBank/DDBJ databases">
        <title>Genomic Encyclopedia of Type Strains, Phase IV (KMG-IV): sequencing the most valuable type-strain genomes for metagenomic binning, comparative biology and taxonomic classification.</title>
        <authorList>
            <person name="Goeker M."/>
        </authorList>
    </citation>
    <scope>NUCLEOTIDE SEQUENCE [LARGE SCALE GENOMIC DNA]</scope>
    <source>
        <strain evidence="4 5">DSM 18961</strain>
    </source>
</reference>
<dbReference type="SUPFAM" id="SSF56935">
    <property type="entry name" value="Porins"/>
    <property type="match status" value="1"/>
</dbReference>
<comment type="subcellular location">
    <subcellularLocation>
        <location evidence="1">Cell outer membrane</location>
    </subcellularLocation>
</comment>
<gene>
    <name evidence="4" type="ORF">C7447_10384</name>
</gene>
<protein>
    <recommendedName>
        <fullName evidence="6">TonB dependent receptor</fullName>
    </recommendedName>
</protein>
<keyword evidence="2" id="KW-0472">Membrane</keyword>
<organism evidence="4 5">
    <name type="scientific">Tenacibaculum adriaticum</name>
    <dbReference type="NCBI Taxonomy" id="413713"/>
    <lineage>
        <taxon>Bacteria</taxon>
        <taxon>Pseudomonadati</taxon>
        <taxon>Bacteroidota</taxon>
        <taxon>Flavobacteriia</taxon>
        <taxon>Flavobacteriales</taxon>
        <taxon>Flavobacteriaceae</taxon>
        <taxon>Tenacibaculum</taxon>
    </lineage>
</organism>
<keyword evidence="5" id="KW-1185">Reference proteome</keyword>
<proteinExistence type="predicted"/>
<dbReference type="InterPro" id="IPR036942">
    <property type="entry name" value="Beta-barrel_TonB_sf"/>
</dbReference>
<evidence type="ECO:0000256" key="3">
    <source>
        <dbReference type="ARBA" id="ARBA00023237"/>
    </source>
</evidence>
<sequence>MMFVSTVLLAQDPSSEKAKDSIKTEVVEVITSYAPKVTDAFKIKRKPVITLSKDVEKKALNYQIISVPVASTFIPASGTLKGIDVGKKELLFDNYLSVGFGNNTTPFFEGFVHQNTPFDSEYGISLKFTSTSDPVENTELSSSFYNIDLDMFYKQEERYFDWKMGFNLQRNKYNWYGLPTNINYTEQAINAIEEEQTYKNYKVYGEIEFDDSYIKKGSASIGYFSDILDSSEINVDLNSSFAFPLGRFGLNLEDLQIGASLNYLSGSFAKSYNDVNEEINHSFITAGIHPSYDYVFYNFDIKIGAKAYFSMDTENSKNQFFVYPDIKVSYPIIPKFANLYVGASGDLHNNSFKSLSERNPYISPTINITQTSETYNLFGGLKGVLADNVNYNVKGGYKNEEAKPLYILNYSKSDDGIKTAETNGFLFKGYEYGNSFNVVYDNVKTVSFIGEINYDFSKQISLGLNGEFNTYSLENQQEAWNLPKIKGDIFGKYKTEKWYAGANIYFVGSRKGVLYDYDNDTIIPVDLESYVDVNLNGGYHFSDIFSVFLKANNITNNSYQKFTNFNTQGFQVLGGIIWKFDTLF</sequence>
<dbReference type="Gene3D" id="2.40.170.20">
    <property type="entry name" value="TonB-dependent receptor, beta-barrel domain"/>
    <property type="match status" value="1"/>
</dbReference>